<organism evidence="1 2">
    <name type="scientific">Mariniblastus fucicola</name>
    <dbReference type="NCBI Taxonomy" id="980251"/>
    <lineage>
        <taxon>Bacteria</taxon>
        <taxon>Pseudomonadati</taxon>
        <taxon>Planctomycetota</taxon>
        <taxon>Planctomycetia</taxon>
        <taxon>Pirellulales</taxon>
        <taxon>Pirellulaceae</taxon>
        <taxon>Mariniblastus</taxon>
    </lineage>
</organism>
<protein>
    <submittedName>
        <fullName evidence="1">Uncharacterized protein</fullName>
    </submittedName>
</protein>
<proteinExistence type="predicted"/>
<gene>
    <name evidence="1" type="ORF">MFFC18_08620</name>
</gene>
<evidence type="ECO:0000313" key="1">
    <source>
        <dbReference type="EMBL" id="QEG21010.1"/>
    </source>
</evidence>
<dbReference type="AlphaFoldDB" id="A0A5B9P820"/>
<dbReference type="OrthoDB" id="283318at2"/>
<dbReference type="EMBL" id="CP042912">
    <property type="protein sequence ID" value="QEG21010.1"/>
    <property type="molecule type" value="Genomic_DNA"/>
</dbReference>
<evidence type="ECO:0000313" key="2">
    <source>
        <dbReference type="Proteomes" id="UP000322214"/>
    </source>
</evidence>
<sequence>MLVDLEDGCCRECEGQLEITHFDDACLWVCCTECNNDYEVETDFFGDGCVKYYFTMQCKSLGLDPNDMHQ</sequence>
<reference evidence="1 2" key="1">
    <citation type="submission" date="2019-08" db="EMBL/GenBank/DDBJ databases">
        <title>Deep-cultivation of Planctomycetes and their phenomic and genomic characterization uncovers novel biology.</title>
        <authorList>
            <person name="Wiegand S."/>
            <person name="Jogler M."/>
            <person name="Boedeker C."/>
            <person name="Pinto D."/>
            <person name="Vollmers J."/>
            <person name="Rivas-Marin E."/>
            <person name="Kohn T."/>
            <person name="Peeters S.H."/>
            <person name="Heuer A."/>
            <person name="Rast P."/>
            <person name="Oberbeckmann S."/>
            <person name="Bunk B."/>
            <person name="Jeske O."/>
            <person name="Meyerdierks A."/>
            <person name="Storesund J.E."/>
            <person name="Kallscheuer N."/>
            <person name="Luecker S."/>
            <person name="Lage O.M."/>
            <person name="Pohl T."/>
            <person name="Merkel B.J."/>
            <person name="Hornburger P."/>
            <person name="Mueller R.-W."/>
            <person name="Bruemmer F."/>
            <person name="Labrenz M."/>
            <person name="Spormann A.M."/>
            <person name="Op den Camp H."/>
            <person name="Overmann J."/>
            <person name="Amann R."/>
            <person name="Jetten M.S.M."/>
            <person name="Mascher T."/>
            <person name="Medema M.H."/>
            <person name="Devos D.P."/>
            <person name="Kaster A.-K."/>
            <person name="Ovreas L."/>
            <person name="Rohde M."/>
            <person name="Galperin M.Y."/>
            <person name="Jogler C."/>
        </authorList>
    </citation>
    <scope>NUCLEOTIDE SEQUENCE [LARGE SCALE GENOMIC DNA]</scope>
    <source>
        <strain evidence="1 2">FC18</strain>
    </source>
</reference>
<dbReference type="RefSeq" id="WP_075085367.1">
    <property type="nucleotide sequence ID" value="NZ_CP042912.1"/>
</dbReference>
<keyword evidence="2" id="KW-1185">Reference proteome</keyword>
<dbReference type="Proteomes" id="UP000322214">
    <property type="component" value="Chromosome"/>
</dbReference>
<name>A0A5B9P820_9BACT</name>
<dbReference type="KEGG" id="mff:MFFC18_08620"/>
<accession>A0A5B9P820</accession>
<dbReference type="STRING" id="980251.GCA_001642875_03139"/>